<dbReference type="Pfam" id="PF13430">
    <property type="entry name" value="DUF4112"/>
    <property type="match status" value="1"/>
</dbReference>
<feature type="region of interest" description="Disordered" evidence="1">
    <location>
        <begin position="206"/>
        <end position="260"/>
    </location>
</feature>
<dbReference type="KEGG" id="lel:PVL30_001160"/>
<dbReference type="eggNOG" id="ENOG502RXX6">
    <property type="taxonomic scope" value="Eukaryota"/>
</dbReference>
<feature type="transmembrane region" description="Helical" evidence="2">
    <location>
        <begin position="87"/>
        <end position="106"/>
    </location>
</feature>
<feature type="compositionally biased region" description="Low complexity" evidence="1">
    <location>
        <begin position="227"/>
        <end position="260"/>
    </location>
</feature>
<organism evidence="3 4">
    <name type="scientific">Lodderomyces elongisporus (strain ATCC 11503 / CBS 2605 / JCM 1781 / NBRC 1676 / NRRL YB-4239)</name>
    <name type="common">Yeast</name>
    <name type="synonym">Saccharomyces elongisporus</name>
    <dbReference type="NCBI Taxonomy" id="379508"/>
    <lineage>
        <taxon>Eukaryota</taxon>
        <taxon>Fungi</taxon>
        <taxon>Dikarya</taxon>
        <taxon>Ascomycota</taxon>
        <taxon>Saccharomycotina</taxon>
        <taxon>Pichiomycetes</taxon>
        <taxon>Debaryomycetaceae</taxon>
        <taxon>Candida/Lodderomyces clade</taxon>
        <taxon>Lodderomyces</taxon>
    </lineage>
</organism>
<sequence length="260" mass="29278">MSNIQDQLENIPGYGIAMDYFNDYAEEHWNSKDPYYDEKTGKRLQLPPDITTKEEQKAWKSIQSKAWVHDKCLCGSCGVGMDCGVGLVPFVVLFFPVLGPLVMYALHSRIIEMAQKQFHIPQKEIAKMQSNIGIDLLITFPPVIGSFFGWLHGCSSRNAGLIYGCVLKMAKERAANGGGAKYIGRGTAGTAGGAGTQYFGDSQQQHVRNAQYSNPSHSRTNQHHHQQQQQQQQHSRQQYPYYQQQQPQTRPQPQQQSGFL</sequence>
<dbReference type="HOGENOM" id="CLU_084558_0_0_1"/>
<feature type="compositionally biased region" description="Polar residues" evidence="1">
    <location>
        <begin position="206"/>
        <end position="219"/>
    </location>
</feature>
<gene>
    <name evidence="3" type="ORF">LELG_01191</name>
</gene>
<evidence type="ECO:0000313" key="3">
    <source>
        <dbReference type="EMBL" id="EDK43013.1"/>
    </source>
</evidence>
<keyword evidence="2" id="KW-1133">Transmembrane helix</keyword>
<keyword evidence="2" id="KW-0812">Transmembrane</keyword>
<dbReference type="OrthoDB" id="2103474at2759"/>
<evidence type="ECO:0000256" key="1">
    <source>
        <dbReference type="SAM" id="MobiDB-lite"/>
    </source>
</evidence>
<evidence type="ECO:0000256" key="2">
    <source>
        <dbReference type="SAM" id="Phobius"/>
    </source>
</evidence>
<keyword evidence="2" id="KW-0472">Membrane</keyword>
<dbReference type="EMBL" id="CH981524">
    <property type="protein sequence ID" value="EDK43013.1"/>
    <property type="molecule type" value="Genomic_DNA"/>
</dbReference>
<dbReference type="GeneID" id="5234793"/>
<keyword evidence="4" id="KW-1185">Reference proteome</keyword>
<dbReference type="VEuPathDB" id="FungiDB:LELG_01191"/>
<reference evidence="3 4" key="1">
    <citation type="journal article" date="2009" name="Nature">
        <title>Evolution of pathogenicity and sexual reproduction in eight Candida genomes.</title>
        <authorList>
            <person name="Butler G."/>
            <person name="Rasmussen M.D."/>
            <person name="Lin M.F."/>
            <person name="Santos M.A."/>
            <person name="Sakthikumar S."/>
            <person name="Munro C.A."/>
            <person name="Rheinbay E."/>
            <person name="Grabherr M."/>
            <person name="Forche A."/>
            <person name="Reedy J.L."/>
            <person name="Agrafioti I."/>
            <person name="Arnaud M.B."/>
            <person name="Bates S."/>
            <person name="Brown A.J."/>
            <person name="Brunke S."/>
            <person name="Costanzo M.C."/>
            <person name="Fitzpatrick D.A."/>
            <person name="de Groot P.W."/>
            <person name="Harris D."/>
            <person name="Hoyer L.L."/>
            <person name="Hube B."/>
            <person name="Klis F.M."/>
            <person name="Kodira C."/>
            <person name="Lennard N."/>
            <person name="Logue M.E."/>
            <person name="Martin R."/>
            <person name="Neiman A.M."/>
            <person name="Nikolaou E."/>
            <person name="Quail M.A."/>
            <person name="Quinn J."/>
            <person name="Santos M.C."/>
            <person name="Schmitzberger F.F."/>
            <person name="Sherlock G."/>
            <person name="Shah P."/>
            <person name="Silverstein K.A."/>
            <person name="Skrzypek M.S."/>
            <person name="Soll D."/>
            <person name="Staggs R."/>
            <person name="Stansfield I."/>
            <person name="Stumpf M.P."/>
            <person name="Sudbery P.E."/>
            <person name="Srikantha T."/>
            <person name="Zeng Q."/>
            <person name="Berman J."/>
            <person name="Berriman M."/>
            <person name="Heitman J."/>
            <person name="Gow N.A."/>
            <person name="Lorenz M.C."/>
            <person name="Birren B.W."/>
            <person name="Kellis M."/>
            <person name="Cuomo C.A."/>
        </authorList>
    </citation>
    <scope>NUCLEOTIDE SEQUENCE [LARGE SCALE GENOMIC DNA]</scope>
    <source>
        <strain evidence="4">ATCC 11503 / BCRC 21390 / CBS 2605 / JCM 1781 / NBRC 1676 / NRRL YB-4239</strain>
    </source>
</reference>
<evidence type="ECO:0000313" key="4">
    <source>
        <dbReference type="Proteomes" id="UP000001996"/>
    </source>
</evidence>
<dbReference type="InterPro" id="IPR025187">
    <property type="entry name" value="DUF4112"/>
</dbReference>
<dbReference type="OMA" id="TIGWAPL"/>
<dbReference type="Proteomes" id="UP000001996">
    <property type="component" value="Unassembled WGS sequence"/>
</dbReference>
<protein>
    <submittedName>
        <fullName evidence="3">Uncharacterized protein</fullName>
    </submittedName>
</protein>
<dbReference type="FunCoup" id="A5DV05">
    <property type="interactions" value="45"/>
</dbReference>
<dbReference type="AlphaFoldDB" id="A5DV05"/>
<name>A5DV05_LODEL</name>
<proteinExistence type="predicted"/>
<dbReference type="PANTHER" id="PTHR35519:SF1">
    <property type="entry name" value="YALI0C06193P"/>
    <property type="match status" value="1"/>
</dbReference>
<dbReference type="InParanoid" id="A5DV05"/>
<dbReference type="PANTHER" id="PTHR35519">
    <property type="entry name" value="MEMBRANE PROTEINS"/>
    <property type="match status" value="1"/>
</dbReference>
<accession>A5DV05</accession>